<evidence type="ECO:0000313" key="2">
    <source>
        <dbReference type="Proteomes" id="UP000438448"/>
    </source>
</evidence>
<organism evidence="1 2">
    <name type="scientific">Nocardia macrotermitis</name>
    <dbReference type="NCBI Taxonomy" id="2585198"/>
    <lineage>
        <taxon>Bacteria</taxon>
        <taxon>Bacillati</taxon>
        <taxon>Actinomycetota</taxon>
        <taxon>Actinomycetes</taxon>
        <taxon>Mycobacteriales</taxon>
        <taxon>Nocardiaceae</taxon>
        <taxon>Nocardia</taxon>
    </lineage>
</organism>
<accession>A0A7K0DAE1</accession>
<reference evidence="1 2" key="1">
    <citation type="submission" date="2019-10" db="EMBL/GenBank/DDBJ databases">
        <title>Nocardia macrotermitis sp. nov. and Nocardia aurantia sp. nov., isolated from the gut of fungus growing-termite Macrotermes natalensis.</title>
        <authorList>
            <person name="Benndorf R."/>
            <person name="Schwitalla J."/>
            <person name="Martin K."/>
            <person name="De Beer W."/>
            <person name="Kaster A.-K."/>
            <person name="Vollmers J."/>
            <person name="Poulsen M."/>
            <person name="Beemelmanns C."/>
        </authorList>
    </citation>
    <scope>NUCLEOTIDE SEQUENCE [LARGE SCALE GENOMIC DNA]</scope>
    <source>
        <strain evidence="1 2">RB20</strain>
    </source>
</reference>
<evidence type="ECO:0008006" key="3">
    <source>
        <dbReference type="Google" id="ProtNLM"/>
    </source>
</evidence>
<evidence type="ECO:0000313" key="1">
    <source>
        <dbReference type="EMBL" id="MQY22511.1"/>
    </source>
</evidence>
<name>A0A7K0DAE1_9NOCA</name>
<dbReference type="EMBL" id="WEGK01000014">
    <property type="protein sequence ID" value="MQY22511.1"/>
    <property type="molecule type" value="Genomic_DNA"/>
</dbReference>
<sequence>MRVGTFKEVQNWSEYTEFLTGWASSAEWDCSFKRITEAAGIVFLELEERSRIGEFRSVVNSVSIYEFTADARIRRVEVYLQMELPSSG</sequence>
<gene>
    <name evidence="1" type="ORF">NRB20_56290</name>
</gene>
<dbReference type="Proteomes" id="UP000438448">
    <property type="component" value="Unassembled WGS sequence"/>
</dbReference>
<protein>
    <recommendedName>
        <fullName evidence="3">SnoaL-like domain-containing protein</fullName>
    </recommendedName>
</protein>
<dbReference type="AlphaFoldDB" id="A0A7K0DAE1"/>
<proteinExistence type="predicted"/>
<comment type="caution">
    <text evidence="1">The sequence shown here is derived from an EMBL/GenBank/DDBJ whole genome shotgun (WGS) entry which is preliminary data.</text>
</comment>
<keyword evidence="2" id="KW-1185">Reference proteome</keyword>